<sequence>MFSMLHQLELMAKCSALSIEDEYDERSESVNDSFQKNAVAINNKPTSSLTLSKTLASPHVNSRLQEKTVAKAKSPEIGVLRNTTTALPKKAVKSNESPKINVPSKKPTKITKCAAVVKSNSSSVITKLSAQTTATDLRGDSLANKRDVLTRGTAYNSRSSSARRTVNDSFQKNAVAINNKPTSSSTLSKVLASPHVNSRLQEKTVAKAKSPEIGVSRNTTTALPKKIVKSNESPKINVPSKKPTKVTKCAAVVKSNSSSVSTKLSAQTTATDIRGDSLANKRDVLTRGTAYNSRSSSARRTVTVNASKLSYANLPKSSASSLPNDVSPSAEFDDQSAYDQRSAPCGYVEHDCGISAASFESDTNSLQRAGSHHCVTEWDSCSEVNGTDGYFDEASSDVPRRSRRGDGDAEKHAAGKSAVGKPSEFPWLASDDAFKFAPTKQFKIKKMNQVINVYLTPLGGSPKTPVRKACSLVGPLVSSSYINRQKKLKEIELTNMFIAKKILGAKPTISSFRKY</sequence>
<evidence type="ECO:0000313" key="2">
    <source>
        <dbReference type="EMBL" id="VVC28523.1"/>
    </source>
</evidence>
<dbReference type="EMBL" id="CABPRJ010000481">
    <property type="protein sequence ID" value="VVC28523.1"/>
    <property type="molecule type" value="Genomic_DNA"/>
</dbReference>
<dbReference type="AlphaFoldDB" id="A0A5E4M8I1"/>
<accession>A0A5E4M8I1</accession>
<protein>
    <submittedName>
        <fullName evidence="2">Uncharacterized protein</fullName>
    </submittedName>
</protein>
<feature type="region of interest" description="Disordered" evidence="1">
    <location>
        <begin position="314"/>
        <end position="335"/>
    </location>
</feature>
<organism evidence="2 3">
    <name type="scientific">Cinara cedri</name>
    <dbReference type="NCBI Taxonomy" id="506608"/>
    <lineage>
        <taxon>Eukaryota</taxon>
        <taxon>Metazoa</taxon>
        <taxon>Ecdysozoa</taxon>
        <taxon>Arthropoda</taxon>
        <taxon>Hexapoda</taxon>
        <taxon>Insecta</taxon>
        <taxon>Pterygota</taxon>
        <taxon>Neoptera</taxon>
        <taxon>Paraneoptera</taxon>
        <taxon>Hemiptera</taxon>
        <taxon>Sternorrhyncha</taxon>
        <taxon>Aphidomorpha</taxon>
        <taxon>Aphidoidea</taxon>
        <taxon>Aphididae</taxon>
        <taxon>Lachninae</taxon>
        <taxon>Cinara</taxon>
    </lineage>
</organism>
<feature type="region of interest" description="Disordered" evidence="1">
    <location>
        <begin position="392"/>
        <end position="418"/>
    </location>
</feature>
<feature type="compositionally biased region" description="Polar residues" evidence="1">
    <location>
        <begin position="314"/>
        <end position="327"/>
    </location>
</feature>
<name>A0A5E4M8I1_9HEMI</name>
<evidence type="ECO:0000313" key="3">
    <source>
        <dbReference type="Proteomes" id="UP000325440"/>
    </source>
</evidence>
<dbReference type="Proteomes" id="UP000325440">
    <property type="component" value="Unassembled WGS sequence"/>
</dbReference>
<proteinExistence type="predicted"/>
<reference evidence="2 3" key="1">
    <citation type="submission" date="2019-08" db="EMBL/GenBank/DDBJ databases">
        <authorList>
            <person name="Alioto T."/>
            <person name="Alioto T."/>
            <person name="Gomez Garrido J."/>
        </authorList>
    </citation>
    <scope>NUCLEOTIDE SEQUENCE [LARGE SCALE GENOMIC DNA]</scope>
</reference>
<gene>
    <name evidence="2" type="ORF">CINCED_3A020506</name>
</gene>
<keyword evidence="3" id="KW-1185">Reference proteome</keyword>
<feature type="compositionally biased region" description="Basic and acidic residues" evidence="1">
    <location>
        <begin position="398"/>
        <end position="413"/>
    </location>
</feature>
<evidence type="ECO:0000256" key="1">
    <source>
        <dbReference type="SAM" id="MobiDB-lite"/>
    </source>
</evidence>